<evidence type="ECO:0000259" key="1">
    <source>
        <dbReference type="Pfam" id="PF16289"/>
    </source>
</evidence>
<dbReference type="EMBL" id="JBHSNA010000026">
    <property type="protein sequence ID" value="MFC5568111.1"/>
    <property type="molecule type" value="Genomic_DNA"/>
</dbReference>
<dbReference type="RefSeq" id="WP_209843039.1">
    <property type="nucleotide sequence ID" value="NZ_JAGGJP010000022.1"/>
</dbReference>
<dbReference type="Proteomes" id="UP001596056">
    <property type="component" value="Unassembled WGS sequence"/>
</dbReference>
<keyword evidence="3" id="KW-1185">Reference proteome</keyword>
<proteinExistence type="predicted"/>
<accession>A0ABW0SGR3</accession>
<comment type="caution">
    <text evidence="2">The sequence shown here is derived from an EMBL/GenBank/DDBJ whole genome shotgun (WGS) entry which is preliminary data.</text>
</comment>
<reference evidence="3" key="1">
    <citation type="journal article" date="2019" name="Int. J. Syst. Evol. Microbiol.">
        <title>The Global Catalogue of Microorganisms (GCM) 10K type strain sequencing project: providing services to taxonomists for standard genome sequencing and annotation.</title>
        <authorList>
            <consortium name="The Broad Institute Genomics Platform"/>
            <consortium name="The Broad Institute Genome Sequencing Center for Infectious Disease"/>
            <person name="Wu L."/>
            <person name="Ma J."/>
        </authorList>
    </citation>
    <scope>NUCLEOTIDE SEQUENCE [LARGE SCALE GENOMIC DNA]</scope>
    <source>
        <strain evidence="3">KACC 11588</strain>
    </source>
</reference>
<evidence type="ECO:0000313" key="2">
    <source>
        <dbReference type="EMBL" id="MFC5568111.1"/>
    </source>
</evidence>
<dbReference type="InterPro" id="IPR032557">
    <property type="entry name" value="DUF4935"/>
</dbReference>
<name>A0ABW0SGR3_9RHOB</name>
<dbReference type="Pfam" id="PF16289">
    <property type="entry name" value="PIN_12"/>
    <property type="match status" value="1"/>
</dbReference>
<evidence type="ECO:0000313" key="3">
    <source>
        <dbReference type="Proteomes" id="UP001596056"/>
    </source>
</evidence>
<sequence length="389" mass="42853">MPIEDETGLRALLAQTRITAITVDTSIFDEKGLQLNSGALQALSSLKDRPFDFLMSGTIAKEVLAHLERGAKEALSAAKKAIGQALNAFETATPSRDDLLASVTGGRDTAAAARQRWQDFVDRTGCVILDDAALVDTATLFAGYFAGDPPFGSGKKKNEFPDALALHALEREAVRRDGGILVVSKDGDWRAFCERSKRLYVVREIEEALGLITNAPLGLRKAIYEWLAEGDDGSEEIRQNIADHIERTEFTANAYPSSGEVEIYIWGAELQSVEWPEEADIDIIDVQSDTEVMRVVVSLPVSLTVKVHVELNFSVWDSVDKESLGMGGREIEVEEEFATRATITLGVYHQGTADEEFAFLEGALEGRFHEIEMGEVDIFEPWDRDDHDA</sequence>
<organism evidence="2 3">
    <name type="scientific">Rubellimicrobium aerolatum</name>
    <dbReference type="NCBI Taxonomy" id="490979"/>
    <lineage>
        <taxon>Bacteria</taxon>
        <taxon>Pseudomonadati</taxon>
        <taxon>Pseudomonadota</taxon>
        <taxon>Alphaproteobacteria</taxon>
        <taxon>Rhodobacterales</taxon>
        <taxon>Roseobacteraceae</taxon>
        <taxon>Rubellimicrobium</taxon>
    </lineage>
</organism>
<protein>
    <submittedName>
        <fullName evidence="2">PIN domain-containing protein</fullName>
    </submittedName>
</protein>
<gene>
    <name evidence="2" type="ORF">ACFPOC_17010</name>
</gene>
<feature type="domain" description="DUF4935" evidence="1">
    <location>
        <begin position="21"/>
        <end position="189"/>
    </location>
</feature>